<feature type="compositionally biased region" description="Basic residues" evidence="6">
    <location>
        <begin position="238"/>
        <end position="251"/>
    </location>
</feature>
<keyword evidence="3" id="KW-0804">Transcription</keyword>
<dbReference type="Pfam" id="PF13921">
    <property type="entry name" value="Myb_DNA-bind_6"/>
    <property type="match status" value="1"/>
</dbReference>
<evidence type="ECO:0000256" key="2">
    <source>
        <dbReference type="ARBA" id="ARBA00022737"/>
    </source>
</evidence>
<dbReference type="OrthoDB" id="2143914at2759"/>
<evidence type="ECO:0000256" key="6">
    <source>
        <dbReference type="SAM" id="MobiDB-lite"/>
    </source>
</evidence>
<feature type="domain" description="Myb-like" evidence="7">
    <location>
        <begin position="143"/>
        <end position="189"/>
    </location>
</feature>
<dbReference type="PANTHER" id="PTHR45614:SF218">
    <property type="entry name" value="TRANSCRIPTION FACTOR MYB119-RELATED"/>
    <property type="match status" value="1"/>
</dbReference>
<dbReference type="GO" id="GO:0005634">
    <property type="term" value="C:nucleus"/>
    <property type="evidence" value="ECO:0007669"/>
    <property type="project" value="UniProtKB-SubCell"/>
</dbReference>
<evidence type="ECO:0000256" key="5">
    <source>
        <dbReference type="ARBA" id="ARBA00023242"/>
    </source>
</evidence>
<name>A0A8B8K359_ABRPR</name>
<dbReference type="InterPro" id="IPR009057">
    <property type="entry name" value="Homeodomain-like_sf"/>
</dbReference>
<evidence type="ECO:0000259" key="8">
    <source>
        <dbReference type="PROSITE" id="PS51294"/>
    </source>
</evidence>
<feature type="domain" description="Myb-like" evidence="7">
    <location>
        <begin position="190"/>
        <end position="240"/>
    </location>
</feature>
<dbReference type="PROSITE" id="PS50090">
    <property type="entry name" value="MYB_LIKE"/>
    <property type="match status" value="2"/>
</dbReference>
<dbReference type="FunFam" id="1.10.10.60:FF:000381">
    <property type="entry name" value="Transcription factor MYB119"/>
    <property type="match status" value="1"/>
</dbReference>
<dbReference type="InterPro" id="IPR017930">
    <property type="entry name" value="Myb_dom"/>
</dbReference>
<gene>
    <name evidence="10" type="primary">LOC113851193</name>
</gene>
<keyword evidence="4" id="KW-0238">DNA-binding</keyword>
<dbReference type="PROSITE" id="PS51294">
    <property type="entry name" value="HTH_MYB"/>
    <property type="match status" value="2"/>
</dbReference>
<feature type="domain" description="HTH myb-type" evidence="8">
    <location>
        <begin position="138"/>
        <end position="193"/>
    </location>
</feature>
<keyword evidence="5" id="KW-0539">Nucleus</keyword>
<feature type="domain" description="HTH myb-type" evidence="8">
    <location>
        <begin position="194"/>
        <end position="244"/>
    </location>
</feature>
<comment type="subcellular location">
    <subcellularLocation>
        <location evidence="1">Nucleus</location>
    </subcellularLocation>
</comment>
<evidence type="ECO:0000313" key="9">
    <source>
        <dbReference type="Proteomes" id="UP000694853"/>
    </source>
</evidence>
<dbReference type="Proteomes" id="UP000694853">
    <property type="component" value="Unplaced"/>
</dbReference>
<feature type="compositionally biased region" description="Polar residues" evidence="6">
    <location>
        <begin position="252"/>
        <end position="261"/>
    </location>
</feature>
<reference evidence="9" key="1">
    <citation type="journal article" date="2019" name="Toxins">
        <title>Detection of Abrin-Like and Prepropulchellin-Like Toxin Genes and Transcripts Using Whole Genome Sequencing and Full-Length Transcript Sequencing of Abrus precatorius.</title>
        <authorList>
            <person name="Hovde B.T."/>
            <person name="Daligault H.E."/>
            <person name="Hanschen E.R."/>
            <person name="Kunde Y.A."/>
            <person name="Johnson M.B."/>
            <person name="Starkenburg S.R."/>
            <person name="Johnson S.L."/>
        </authorList>
    </citation>
    <scope>NUCLEOTIDE SEQUENCE [LARGE SCALE GENOMIC DNA]</scope>
</reference>
<dbReference type="GeneID" id="113851193"/>
<keyword evidence="2" id="KW-0677">Repeat</keyword>
<evidence type="ECO:0000256" key="4">
    <source>
        <dbReference type="ARBA" id="ARBA00023125"/>
    </source>
</evidence>
<feature type="region of interest" description="Disordered" evidence="6">
    <location>
        <begin position="228"/>
        <end position="261"/>
    </location>
</feature>
<dbReference type="AlphaFoldDB" id="A0A8B8K359"/>
<dbReference type="PANTHER" id="PTHR45614">
    <property type="entry name" value="MYB PROTEIN-RELATED"/>
    <property type="match status" value="1"/>
</dbReference>
<keyword evidence="3" id="KW-0805">Transcription regulation</keyword>
<keyword evidence="9" id="KW-1185">Reference proteome</keyword>
<reference evidence="10" key="2">
    <citation type="submission" date="2025-08" db="UniProtKB">
        <authorList>
            <consortium name="RefSeq"/>
        </authorList>
    </citation>
    <scope>IDENTIFICATION</scope>
    <source>
        <tissue evidence="10">Young leaves</tissue>
    </source>
</reference>
<evidence type="ECO:0000259" key="7">
    <source>
        <dbReference type="PROSITE" id="PS50090"/>
    </source>
</evidence>
<evidence type="ECO:0000256" key="1">
    <source>
        <dbReference type="ARBA" id="ARBA00004123"/>
    </source>
</evidence>
<protein>
    <submittedName>
        <fullName evidence="10">Transcription factor MYB119-like</fullName>
    </submittedName>
</protein>
<sequence length="459" mass="51277">MKGIGGKGVGGNAITHLHVCGNIKVTNPSMCRSGPPLTAIDRFLWGQQSHSPQKQKPQNIASNGHASVFDGFACSGGSTNKCLWPNISQEANFIDQILANEVALNWTQHIPTLCVKEDVQVLGKNAKVAARRPKKGSSVPLIKGQWAVEEDRKLLKLIKQHGVRKWSQIAEKLEGRAGKQCRERWHNHLRPDIKKDSWSEEEERILVETHSKIGNRWAEIAKRIPGRTENAIKNHWNATKRRQNSKRKNKRPATSNGKPQSSILQDYIKSLTLTNTTPTTPFEDPIAAQQHLVSPQLSDSVTNDNSSSPLIAESYDDELLFMQQLFKDNFIVESINIKHSKNNNSSTSLACYNQSNGDQLLTDVNECGFIHSNPNTNSHNMFFDENLIIPRKTHPTPTNYLDSDAYLSHLLNGTAASSLCYNYGIENHNMDLDVGEQGCLEGKREIDLIELVCSAQLLH</sequence>
<dbReference type="GO" id="GO:0000978">
    <property type="term" value="F:RNA polymerase II cis-regulatory region sequence-specific DNA binding"/>
    <property type="evidence" value="ECO:0007669"/>
    <property type="project" value="TreeGrafter"/>
</dbReference>
<dbReference type="SMART" id="SM00717">
    <property type="entry name" value="SANT"/>
    <property type="match status" value="2"/>
</dbReference>
<organism evidence="9 10">
    <name type="scientific">Abrus precatorius</name>
    <name type="common">Indian licorice</name>
    <name type="synonym">Glycine abrus</name>
    <dbReference type="NCBI Taxonomy" id="3816"/>
    <lineage>
        <taxon>Eukaryota</taxon>
        <taxon>Viridiplantae</taxon>
        <taxon>Streptophyta</taxon>
        <taxon>Embryophyta</taxon>
        <taxon>Tracheophyta</taxon>
        <taxon>Spermatophyta</taxon>
        <taxon>Magnoliopsida</taxon>
        <taxon>eudicotyledons</taxon>
        <taxon>Gunneridae</taxon>
        <taxon>Pentapetalae</taxon>
        <taxon>rosids</taxon>
        <taxon>fabids</taxon>
        <taxon>Fabales</taxon>
        <taxon>Fabaceae</taxon>
        <taxon>Papilionoideae</taxon>
        <taxon>50 kb inversion clade</taxon>
        <taxon>NPAAA clade</taxon>
        <taxon>indigoferoid/millettioid clade</taxon>
        <taxon>Abreae</taxon>
        <taxon>Abrus</taxon>
    </lineage>
</organism>
<accession>A0A8B8K359</accession>
<dbReference type="Gene3D" id="1.10.10.60">
    <property type="entry name" value="Homeodomain-like"/>
    <property type="match status" value="2"/>
</dbReference>
<dbReference type="SUPFAM" id="SSF46689">
    <property type="entry name" value="Homeodomain-like"/>
    <property type="match status" value="1"/>
</dbReference>
<proteinExistence type="predicted"/>
<evidence type="ECO:0000256" key="3">
    <source>
        <dbReference type="ARBA" id="ARBA00023015"/>
    </source>
</evidence>
<dbReference type="CDD" id="cd00167">
    <property type="entry name" value="SANT"/>
    <property type="match status" value="2"/>
</dbReference>
<dbReference type="GO" id="GO:0000981">
    <property type="term" value="F:DNA-binding transcription factor activity, RNA polymerase II-specific"/>
    <property type="evidence" value="ECO:0007669"/>
    <property type="project" value="TreeGrafter"/>
</dbReference>
<dbReference type="FunFam" id="1.10.10.60:FF:000010">
    <property type="entry name" value="Transcriptional activator Myb isoform A"/>
    <property type="match status" value="1"/>
</dbReference>
<evidence type="ECO:0000313" key="10">
    <source>
        <dbReference type="RefSeq" id="XP_027337468.1"/>
    </source>
</evidence>
<dbReference type="InterPro" id="IPR001005">
    <property type="entry name" value="SANT/Myb"/>
</dbReference>
<dbReference type="RefSeq" id="XP_027337468.1">
    <property type="nucleotide sequence ID" value="XM_027481667.1"/>
</dbReference>
<dbReference type="InterPro" id="IPR050560">
    <property type="entry name" value="MYB_TF"/>
</dbReference>
<dbReference type="KEGG" id="aprc:113851193"/>